<organism evidence="3 4">
    <name type="scientific">Metabacillus mangrovi</name>
    <dbReference type="NCBI Taxonomy" id="1491830"/>
    <lineage>
        <taxon>Bacteria</taxon>
        <taxon>Bacillati</taxon>
        <taxon>Bacillota</taxon>
        <taxon>Bacilli</taxon>
        <taxon>Bacillales</taxon>
        <taxon>Bacillaceae</taxon>
        <taxon>Metabacillus</taxon>
    </lineage>
</organism>
<accession>A0A7X2V6L1</accession>
<dbReference type="EMBL" id="WMIB01000026">
    <property type="protein sequence ID" value="MTH55321.1"/>
    <property type="molecule type" value="Genomic_DNA"/>
</dbReference>
<dbReference type="AlphaFoldDB" id="A0A7X2V6L1"/>
<name>A0A7X2V6L1_9BACI</name>
<feature type="transmembrane region" description="Helical" evidence="1">
    <location>
        <begin position="38"/>
        <end position="58"/>
    </location>
</feature>
<keyword evidence="1" id="KW-0812">Transmembrane</keyword>
<dbReference type="OrthoDB" id="140416at2"/>
<sequence>MKEMVKSLKLIWKLILLLTLTALAFCYAMFQGGFVSWFLFYAFLPFAVYSVLLAVYPLQSFEASRAISQDQLAPGDVLKGEITLTRNFPFPLIYLIAEECLPEGLKQTAADLPARKWFFAGFRREAVFSYTIQSMRRGEHHFTKIRLKTGDFLGLFEKETLLHTEKTVLIYPLTYPLTWKNSKLHYEQGPNSSSQRYIKDTSMTSGVREYEPGDRMSWIDWKATAKRDTFMTKEFEQTRAHETTIIMDQHPSEAFEEMVSFTASLAKALVKSGTPLGFVMLGKELDFTPVQPGDKHLLGIFRKLAKVQPEAGAHSLSQWEERMASQGGYRSTQLFIVSALTLELVRKLEYRAVHGNMELYFIRRKGEALSQEEEVLLDRLNKRGIPSEAVSEDRFKQPLKEVKNL</sequence>
<gene>
    <name evidence="3" type="ORF">GKZ89_18155</name>
</gene>
<dbReference type="InterPro" id="IPR002881">
    <property type="entry name" value="DUF58"/>
</dbReference>
<dbReference type="Pfam" id="PF01882">
    <property type="entry name" value="DUF58"/>
    <property type="match status" value="1"/>
</dbReference>
<evidence type="ECO:0000259" key="2">
    <source>
        <dbReference type="Pfam" id="PF01882"/>
    </source>
</evidence>
<keyword evidence="1" id="KW-1133">Transmembrane helix</keyword>
<reference evidence="3 4" key="1">
    <citation type="journal article" date="2017" name="Int. J. Syst. Evol. Microbiol.">
        <title>Bacillus mangrovi sp. nov., isolated from a sediment sample from a mangrove forest.</title>
        <authorList>
            <person name="Gupta V."/>
            <person name="Singh P.K."/>
            <person name="Korpole S."/>
            <person name="Tanuku N.R.S."/>
            <person name="Pinnaka A.K."/>
        </authorList>
    </citation>
    <scope>NUCLEOTIDE SEQUENCE [LARGE SCALE GENOMIC DNA]</scope>
    <source>
        <strain evidence="3 4">KCTC 33872</strain>
    </source>
</reference>
<evidence type="ECO:0000256" key="1">
    <source>
        <dbReference type="SAM" id="Phobius"/>
    </source>
</evidence>
<feature type="domain" description="DUF58" evidence="2">
    <location>
        <begin position="207"/>
        <end position="350"/>
    </location>
</feature>
<evidence type="ECO:0000313" key="4">
    <source>
        <dbReference type="Proteomes" id="UP000434639"/>
    </source>
</evidence>
<protein>
    <submittedName>
        <fullName evidence="3">DUF58 domain-containing protein</fullName>
    </submittedName>
</protein>
<evidence type="ECO:0000313" key="3">
    <source>
        <dbReference type="EMBL" id="MTH55321.1"/>
    </source>
</evidence>
<dbReference type="Proteomes" id="UP000434639">
    <property type="component" value="Unassembled WGS sequence"/>
</dbReference>
<comment type="caution">
    <text evidence="3">The sequence shown here is derived from an EMBL/GenBank/DDBJ whole genome shotgun (WGS) entry which is preliminary data.</text>
</comment>
<keyword evidence="1" id="KW-0472">Membrane</keyword>
<dbReference type="PANTHER" id="PTHR34351">
    <property type="entry name" value="SLR1927 PROTEIN-RELATED"/>
    <property type="match status" value="1"/>
</dbReference>
<dbReference type="PANTHER" id="PTHR34351:SF2">
    <property type="entry name" value="DUF58 DOMAIN-CONTAINING PROTEIN"/>
    <property type="match status" value="1"/>
</dbReference>
<keyword evidence="4" id="KW-1185">Reference proteome</keyword>
<proteinExistence type="predicted"/>